<dbReference type="EMBL" id="VJMG01000008">
    <property type="protein sequence ID" value="TRL41959.1"/>
    <property type="molecule type" value="Genomic_DNA"/>
</dbReference>
<keyword evidence="1 3" id="KW-0456">Lyase</keyword>
<evidence type="ECO:0000256" key="1">
    <source>
        <dbReference type="ARBA" id="ARBA00023239"/>
    </source>
</evidence>
<dbReference type="PANTHER" id="PTHR34183:SF1">
    <property type="entry name" value="ENDOLYTIC PEPTIDOGLYCAN TRANSGLYCOSYLASE RLPA"/>
    <property type="match status" value="1"/>
</dbReference>
<evidence type="ECO:0000256" key="5">
    <source>
        <dbReference type="SAM" id="MobiDB-lite"/>
    </source>
</evidence>
<feature type="domain" description="RlpA-like protein double-psi beta-barrel" evidence="6">
    <location>
        <begin position="74"/>
        <end position="161"/>
    </location>
</feature>
<dbReference type="Proteomes" id="UP000316801">
    <property type="component" value="Unassembled WGS sequence"/>
</dbReference>
<dbReference type="Pfam" id="PF03330">
    <property type="entry name" value="DPBB_1"/>
    <property type="match status" value="1"/>
</dbReference>
<evidence type="ECO:0000256" key="4">
    <source>
        <dbReference type="RuleBase" id="RU003495"/>
    </source>
</evidence>
<keyword evidence="8" id="KW-1185">Reference proteome</keyword>
<dbReference type="GO" id="GO:0009279">
    <property type="term" value="C:cell outer membrane"/>
    <property type="evidence" value="ECO:0007669"/>
    <property type="project" value="TreeGrafter"/>
</dbReference>
<dbReference type="EC" id="4.2.2.-" evidence="3"/>
<dbReference type="GO" id="GO:0008932">
    <property type="term" value="F:lytic endotransglycosylase activity"/>
    <property type="evidence" value="ECO:0007669"/>
    <property type="project" value="UniProtKB-UniRule"/>
</dbReference>
<evidence type="ECO:0000256" key="3">
    <source>
        <dbReference type="HAMAP-Rule" id="MF_02071"/>
    </source>
</evidence>
<reference evidence="7 8" key="1">
    <citation type="submission" date="2019-07" db="EMBL/GenBank/DDBJ databases">
        <title>Ln-dependent methylotrophs.</title>
        <authorList>
            <person name="Tani A."/>
        </authorList>
    </citation>
    <scope>NUCLEOTIDE SEQUENCE [LARGE SCALE GENOMIC DNA]</scope>
    <source>
        <strain evidence="7 8">SM12</strain>
    </source>
</reference>
<dbReference type="AlphaFoldDB" id="A0A549TGT1"/>
<gene>
    <name evidence="3" type="primary">rlpA</name>
    <name evidence="7" type="ORF">FNA46_03245</name>
</gene>
<sequence>MASCAGNPTTVAKKGKSKSKEYFAESEYGVKASPRVIADGQPVPRGGGRFLVGDPYEVKGKTYVPKEDPNYNKSGLASWYGSAFHGRMTANGEVYDSDYISAAHPTFPLPSYARVTNLDTGSSVIVRVNDRGPFHPGRVIDVSEKTAELLDFRRTGTARVNVQYVGRARMDGRDMPFLMASYVRKGERVPGVINPEGQIASGVMVASNRSLGDDLQSYGSRTSSQTAFAGSTPQGKPAKVKPLSASFEEAVRSYDAPQAKPAPAARPAPAIAQRQPVQPQPVVRQAVLPQPVAVQRKPASVVQPAVPVMRQAQMAAPVQAAPAHRAEPSRIEAPKVAPAKARPAMETASAAPAPSAKTPRVMFGNVVLREDGVLETDGGGAAPKAARR</sequence>
<dbReference type="InterPro" id="IPR034718">
    <property type="entry name" value="RlpA"/>
</dbReference>
<dbReference type="InterPro" id="IPR012997">
    <property type="entry name" value="RplA"/>
</dbReference>
<feature type="region of interest" description="Disordered" evidence="5">
    <location>
        <begin position="214"/>
        <end position="239"/>
    </location>
</feature>
<dbReference type="GO" id="GO:0071555">
    <property type="term" value="P:cell wall organization"/>
    <property type="evidence" value="ECO:0007669"/>
    <property type="project" value="UniProtKB-KW"/>
</dbReference>
<comment type="function">
    <text evidence="3">Lytic transglycosylase with a strong preference for naked glycan strands that lack stem peptides.</text>
</comment>
<dbReference type="Gene3D" id="2.40.40.10">
    <property type="entry name" value="RlpA-like domain"/>
    <property type="match status" value="1"/>
</dbReference>
<comment type="caution">
    <text evidence="7">The sequence shown here is derived from an EMBL/GenBank/DDBJ whole genome shotgun (WGS) entry which is preliminary data.</text>
</comment>
<evidence type="ECO:0000313" key="7">
    <source>
        <dbReference type="EMBL" id="TRL41959.1"/>
    </source>
</evidence>
<dbReference type="SUPFAM" id="SSF50685">
    <property type="entry name" value="Barwin-like endoglucanases"/>
    <property type="match status" value="1"/>
</dbReference>
<proteinExistence type="inferred from homology"/>
<comment type="similarity">
    <text evidence="3 4">Belongs to the RlpA family.</text>
</comment>
<dbReference type="InterPro" id="IPR036908">
    <property type="entry name" value="RlpA-like_sf"/>
</dbReference>
<dbReference type="InterPro" id="IPR009009">
    <property type="entry name" value="RlpA-like_DPBB"/>
</dbReference>
<dbReference type="GO" id="GO:0000270">
    <property type="term" value="P:peptidoglycan metabolic process"/>
    <property type="evidence" value="ECO:0007669"/>
    <property type="project" value="UniProtKB-UniRule"/>
</dbReference>
<evidence type="ECO:0000313" key="8">
    <source>
        <dbReference type="Proteomes" id="UP000316801"/>
    </source>
</evidence>
<dbReference type="RefSeq" id="WP_142880965.1">
    <property type="nucleotide sequence ID" value="NZ_VJMG01000008.1"/>
</dbReference>
<dbReference type="HAMAP" id="MF_02071">
    <property type="entry name" value="RlpA"/>
    <property type="match status" value="1"/>
</dbReference>
<evidence type="ECO:0000259" key="6">
    <source>
        <dbReference type="Pfam" id="PF03330"/>
    </source>
</evidence>
<feature type="compositionally biased region" description="Polar residues" evidence="5">
    <location>
        <begin position="217"/>
        <end position="234"/>
    </location>
</feature>
<dbReference type="PANTHER" id="PTHR34183">
    <property type="entry name" value="ENDOLYTIC PEPTIDOGLYCAN TRANSGLYCOSYLASE RLPA"/>
    <property type="match status" value="1"/>
</dbReference>
<organism evidence="7 8">
    <name type="scientific">Rhizobium straminoryzae</name>
    <dbReference type="NCBI Taxonomy" id="1387186"/>
    <lineage>
        <taxon>Bacteria</taxon>
        <taxon>Pseudomonadati</taxon>
        <taxon>Pseudomonadota</taxon>
        <taxon>Alphaproteobacteria</taxon>
        <taxon>Hyphomicrobiales</taxon>
        <taxon>Rhizobiaceae</taxon>
        <taxon>Rhizobium/Agrobacterium group</taxon>
        <taxon>Rhizobium</taxon>
    </lineage>
</organism>
<protein>
    <recommendedName>
        <fullName evidence="3">Endolytic peptidoglycan transglycosylase RlpA</fullName>
        <ecNumber evidence="3">4.2.2.-</ecNumber>
    </recommendedName>
</protein>
<accession>A0A549TGT1</accession>
<dbReference type="CDD" id="cd22268">
    <property type="entry name" value="DPBB_RlpA-like"/>
    <property type="match status" value="1"/>
</dbReference>
<keyword evidence="2 3" id="KW-0961">Cell wall biogenesis/degradation</keyword>
<name>A0A549TGT1_9HYPH</name>
<dbReference type="NCBIfam" id="TIGR00413">
    <property type="entry name" value="rlpA"/>
    <property type="match status" value="1"/>
</dbReference>
<evidence type="ECO:0000256" key="2">
    <source>
        <dbReference type="ARBA" id="ARBA00023316"/>
    </source>
</evidence>